<proteinExistence type="predicted"/>
<gene>
    <name evidence="2" type="ORF">SDC9_190563</name>
</gene>
<accession>A0A645I3L6</accession>
<dbReference type="EMBL" id="VSSQ01101122">
    <property type="protein sequence ID" value="MPN43004.1"/>
    <property type="molecule type" value="Genomic_DNA"/>
</dbReference>
<organism evidence="2">
    <name type="scientific">bioreactor metagenome</name>
    <dbReference type="NCBI Taxonomy" id="1076179"/>
    <lineage>
        <taxon>unclassified sequences</taxon>
        <taxon>metagenomes</taxon>
        <taxon>ecological metagenomes</taxon>
    </lineage>
</organism>
<dbReference type="AlphaFoldDB" id="A0A645I3L6"/>
<sequence>MQDDKRTADYQYFFAEYGNGCRAEALGLGVFGQNLYTGKRGRWERPDILGIADPEKLPEWAKDRLKALQPEKQTNTHPRKKTEMER</sequence>
<evidence type="ECO:0000313" key="2">
    <source>
        <dbReference type="EMBL" id="MPN43004.1"/>
    </source>
</evidence>
<name>A0A645I3L6_9ZZZZ</name>
<feature type="region of interest" description="Disordered" evidence="1">
    <location>
        <begin position="65"/>
        <end position="86"/>
    </location>
</feature>
<protein>
    <submittedName>
        <fullName evidence="2">Uncharacterized protein</fullName>
    </submittedName>
</protein>
<reference evidence="2" key="1">
    <citation type="submission" date="2019-08" db="EMBL/GenBank/DDBJ databases">
        <authorList>
            <person name="Kucharzyk K."/>
            <person name="Murdoch R.W."/>
            <person name="Higgins S."/>
            <person name="Loffler F."/>
        </authorList>
    </citation>
    <scope>NUCLEOTIDE SEQUENCE</scope>
</reference>
<comment type="caution">
    <text evidence="2">The sequence shown here is derived from an EMBL/GenBank/DDBJ whole genome shotgun (WGS) entry which is preliminary data.</text>
</comment>
<evidence type="ECO:0000256" key="1">
    <source>
        <dbReference type="SAM" id="MobiDB-lite"/>
    </source>
</evidence>